<keyword evidence="4 9" id="KW-1133">Transmembrane helix</keyword>
<proteinExistence type="predicted"/>
<dbReference type="GO" id="GO:0004993">
    <property type="term" value="F:G protein-coupled serotonin receptor activity"/>
    <property type="evidence" value="ECO:0007669"/>
    <property type="project" value="TreeGrafter"/>
</dbReference>
<dbReference type="GO" id="GO:0007187">
    <property type="term" value="P:G protein-coupled receptor signaling pathway, coupled to cyclic nucleotide second messenger"/>
    <property type="evidence" value="ECO:0007669"/>
    <property type="project" value="TreeGrafter"/>
</dbReference>
<keyword evidence="5" id="KW-0297">G-protein coupled receptor</keyword>
<evidence type="ECO:0000256" key="8">
    <source>
        <dbReference type="ARBA" id="ARBA00023224"/>
    </source>
</evidence>
<keyword evidence="8" id="KW-0807">Transducer</keyword>
<dbReference type="GO" id="GO:0030594">
    <property type="term" value="F:neurotransmitter receptor activity"/>
    <property type="evidence" value="ECO:0007669"/>
    <property type="project" value="TreeGrafter"/>
</dbReference>
<feature type="transmembrane region" description="Helical" evidence="9">
    <location>
        <begin position="131"/>
        <end position="151"/>
    </location>
</feature>
<comment type="subcellular location">
    <subcellularLocation>
        <location evidence="1">Cell membrane</location>
        <topology evidence="1">Multi-pass membrane protein</topology>
    </subcellularLocation>
</comment>
<evidence type="ECO:0000256" key="9">
    <source>
        <dbReference type="SAM" id="Phobius"/>
    </source>
</evidence>
<evidence type="ECO:0000313" key="12">
    <source>
        <dbReference type="Proteomes" id="UP000186922"/>
    </source>
</evidence>
<protein>
    <recommendedName>
        <fullName evidence="10">G-protein coupled receptors family 1 profile domain-containing protein</fullName>
    </recommendedName>
</protein>
<dbReference type="GO" id="GO:0045202">
    <property type="term" value="C:synapse"/>
    <property type="evidence" value="ECO:0007669"/>
    <property type="project" value="GOC"/>
</dbReference>
<dbReference type="InterPro" id="IPR000276">
    <property type="entry name" value="GPCR_Rhodpsn"/>
</dbReference>
<dbReference type="Proteomes" id="UP000186922">
    <property type="component" value="Unassembled WGS sequence"/>
</dbReference>
<reference evidence="11 12" key="1">
    <citation type="journal article" date="2016" name="Nat. Commun.">
        <title>Extremotolerant tardigrade genome and improved radiotolerance of human cultured cells by tardigrade-unique protein.</title>
        <authorList>
            <person name="Hashimoto T."/>
            <person name="Horikawa D.D."/>
            <person name="Saito Y."/>
            <person name="Kuwahara H."/>
            <person name="Kozuka-Hata H."/>
            <person name="Shin-I T."/>
            <person name="Minakuchi Y."/>
            <person name="Ohishi K."/>
            <person name="Motoyama A."/>
            <person name="Aizu T."/>
            <person name="Enomoto A."/>
            <person name="Kondo K."/>
            <person name="Tanaka S."/>
            <person name="Hara Y."/>
            <person name="Koshikawa S."/>
            <person name="Sagara H."/>
            <person name="Miura T."/>
            <person name="Yokobori S."/>
            <person name="Miyagawa K."/>
            <person name="Suzuki Y."/>
            <person name="Kubo T."/>
            <person name="Oyama M."/>
            <person name="Kohara Y."/>
            <person name="Fujiyama A."/>
            <person name="Arakawa K."/>
            <person name="Katayama T."/>
            <person name="Toyoda A."/>
            <person name="Kunieda T."/>
        </authorList>
    </citation>
    <scope>NUCLEOTIDE SEQUENCE [LARGE SCALE GENOMIC DNA]</scope>
    <source>
        <strain evidence="11 12">YOKOZUNA-1</strain>
    </source>
</reference>
<keyword evidence="12" id="KW-1185">Reference proteome</keyword>
<keyword evidence="7" id="KW-0675">Receptor</keyword>
<evidence type="ECO:0000259" key="10">
    <source>
        <dbReference type="PROSITE" id="PS50262"/>
    </source>
</evidence>
<evidence type="ECO:0000256" key="3">
    <source>
        <dbReference type="ARBA" id="ARBA00022692"/>
    </source>
</evidence>
<dbReference type="EMBL" id="BDGG01000010">
    <property type="protein sequence ID" value="GAV03704.1"/>
    <property type="molecule type" value="Genomic_DNA"/>
</dbReference>
<evidence type="ECO:0000256" key="7">
    <source>
        <dbReference type="ARBA" id="ARBA00023170"/>
    </source>
</evidence>
<gene>
    <name evidence="11" type="primary">RvY_14093-1</name>
    <name evidence="11" type="synonym">RvY_14093.1</name>
    <name evidence="11" type="ORF">RvY_14093</name>
</gene>
<keyword evidence="3 9" id="KW-0812">Transmembrane</keyword>
<dbReference type="SUPFAM" id="SSF81321">
    <property type="entry name" value="Family A G protein-coupled receptor-like"/>
    <property type="match status" value="1"/>
</dbReference>
<dbReference type="GO" id="GO:0007268">
    <property type="term" value="P:chemical synaptic transmission"/>
    <property type="evidence" value="ECO:0007669"/>
    <property type="project" value="TreeGrafter"/>
</dbReference>
<accession>A0A1D1VXG1</accession>
<feature type="transmembrane region" description="Helical" evidence="9">
    <location>
        <begin position="20"/>
        <end position="40"/>
    </location>
</feature>
<dbReference type="Gene3D" id="1.20.1070.10">
    <property type="entry name" value="Rhodopsin 7-helix transmembrane proteins"/>
    <property type="match status" value="1"/>
</dbReference>
<dbReference type="InterPro" id="IPR017452">
    <property type="entry name" value="GPCR_Rhodpsn_7TM"/>
</dbReference>
<dbReference type="PROSITE" id="PS50262">
    <property type="entry name" value="G_PROTEIN_RECEP_F1_2"/>
    <property type="match status" value="1"/>
</dbReference>
<evidence type="ECO:0000313" key="11">
    <source>
        <dbReference type="EMBL" id="GAV03704.1"/>
    </source>
</evidence>
<dbReference type="AlphaFoldDB" id="A0A1D1VXG1"/>
<organism evidence="11 12">
    <name type="scientific">Ramazzottius varieornatus</name>
    <name type="common">Water bear</name>
    <name type="synonym">Tardigrade</name>
    <dbReference type="NCBI Taxonomy" id="947166"/>
    <lineage>
        <taxon>Eukaryota</taxon>
        <taxon>Metazoa</taxon>
        <taxon>Ecdysozoa</taxon>
        <taxon>Tardigrada</taxon>
        <taxon>Eutardigrada</taxon>
        <taxon>Parachela</taxon>
        <taxon>Hypsibioidea</taxon>
        <taxon>Ramazzottiidae</taxon>
        <taxon>Ramazzottius</taxon>
    </lineage>
</organism>
<dbReference type="GO" id="GO:0005886">
    <property type="term" value="C:plasma membrane"/>
    <property type="evidence" value="ECO:0007669"/>
    <property type="project" value="UniProtKB-SubCell"/>
</dbReference>
<evidence type="ECO:0000256" key="4">
    <source>
        <dbReference type="ARBA" id="ARBA00022989"/>
    </source>
</evidence>
<dbReference type="Pfam" id="PF00001">
    <property type="entry name" value="7tm_1"/>
    <property type="match status" value="1"/>
</dbReference>
<evidence type="ECO:0000256" key="2">
    <source>
        <dbReference type="ARBA" id="ARBA00022475"/>
    </source>
</evidence>
<feature type="transmembrane region" description="Helical" evidence="9">
    <location>
        <begin position="92"/>
        <end position="110"/>
    </location>
</feature>
<name>A0A1D1VXG1_RAMVA</name>
<evidence type="ECO:0000256" key="5">
    <source>
        <dbReference type="ARBA" id="ARBA00023040"/>
    </source>
</evidence>
<evidence type="ECO:0000256" key="6">
    <source>
        <dbReference type="ARBA" id="ARBA00023136"/>
    </source>
</evidence>
<dbReference type="GO" id="GO:0030425">
    <property type="term" value="C:dendrite"/>
    <property type="evidence" value="ECO:0007669"/>
    <property type="project" value="TreeGrafter"/>
</dbReference>
<feature type="transmembrane region" description="Helical" evidence="9">
    <location>
        <begin position="52"/>
        <end position="72"/>
    </location>
</feature>
<sequence length="220" mass="24579">MNRTTTVSHFPAGPDILRGTVYFSQAFLVLFGIIPPLVAFANNRDLRSPFNLYIISVLIAELFACLNMVMMASQTLWITVRQHKLTCQAELTVSYAAITLYLVSHLMISVNRMWATFLPVHYRTHHTRKTAFLVCCAAIISVLILVVPYTIRNTPYTVPRNAFAVLLNSRRLTTNLSICCIRDACYRFVPDPADISTSVSQVTSSISDKVQGNSESLDGL</sequence>
<evidence type="ECO:0000256" key="1">
    <source>
        <dbReference type="ARBA" id="ARBA00004651"/>
    </source>
</evidence>
<feature type="domain" description="G-protein coupled receptors family 1 profile" evidence="10">
    <location>
        <begin position="32"/>
        <end position="179"/>
    </location>
</feature>
<keyword evidence="6 9" id="KW-0472">Membrane</keyword>
<comment type="caution">
    <text evidence="11">The sequence shown here is derived from an EMBL/GenBank/DDBJ whole genome shotgun (WGS) entry which is preliminary data.</text>
</comment>
<keyword evidence="2" id="KW-1003">Cell membrane</keyword>
<dbReference type="PANTHER" id="PTHR24247">
    <property type="entry name" value="5-HYDROXYTRYPTAMINE RECEPTOR"/>
    <property type="match status" value="1"/>
</dbReference>